<evidence type="ECO:0000313" key="3">
    <source>
        <dbReference type="Proteomes" id="UP000283530"/>
    </source>
</evidence>
<proteinExistence type="predicted"/>
<protein>
    <submittedName>
        <fullName evidence="2">Uncharacterized protein</fullName>
    </submittedName>
</protein>
<sequence length="187" mass="20081">MDQANDTLPSSPTNSSLSSSDLDTESTGSFFHDRSTTLGTLMGVNFPQISVRVPSRRENAAASVAGNDNPRGRRCKKPPSERRRNHGRRWWKLCREDSRPPSLGEFLEIERRFGDLPESRIFYGGPAELGGNPAAGNRALFADGRVLPPSATAAAQSPAGAACGLPVLFPGVCCGGEGKCHFKVIRI</sequence>
<organism evidence="2 3">
    <name type="scientific">Cinnamomum micranthum f. kanehirae</name>
    <dbReference type="NCBI Taxonomy" id="337451"/>
    <lineage>
        <taxon>Eukaryota</taxon>
        <taxon>Viridiplantae</taxon>
        <taxon>Streptophyta</taxon>
        <taxon>Embryophyta</taxon>
        <taxon>Tracheophyta</taxon>
        <taxon>Spermatophyta</taxon>
        <taxon>Magnoliopsida</taxon>
        <taxon>Magnoliidae</taxon>
        <taxon>Laurales</taxon>
        <taxon>Lauraceae</taxon>
        <taxon>Cinnamomum</taxon>
    </lineage>
</organism>
<evidence type="ECO:0000313" key="2">
    <source>
        <dbReference type="EMBL" id="RWR75052.1"/>
    </source>
</evidence>
<feature type="compositionally biased region" description="Low complexity" evidence="1">
    <location>
        <begin position="1"/>
        <end position="21"/>
    </location>
</feature>
<gene>
    <name evidence="2" type="ORF">CKAN_00341500</name>
</gene>
<evidence type="ECO:0000256" key="1">
    <source>
        <dbReference type="SAM" id="MobiDB-lite"/>
    </source>
</evidence>
<keyword evidence="3" id="KW-1185">Reference proteome</keyword>
<dbReference type="PANTHER" id="PTHR33544">
    <property type="entry name" value="DUF4005 DOMAIN-CONTAINING PROTEIN-RELATED"/>
    <property type="match status" value="1"/>
</dbReference>
<feature type="compositionally biased region" description="Basic residues" evidence="1">
    <location>
        <begin position="72"/>
        <end position="83"/>
    </location>
</feature>
<feature type="region of interest" description="Disordered" evidence="1">
    <location>
        <begin position="1"/>
        <end position="29"/>
    </location>
</feature>
<dbReference type="AlphaFoldDB" id="A0A443N955"/>
<dbReference type="PANTHER" id="PTHR33544:SF15">
    <property type="entry name" value="OS06G0256800 PROTEIN"/>
    <property type="match status" value="1"/>
</dbReference>
<reference evidence="2 3" key="1">
    <citation type="journal article" date="2019" name="Nat. Plants">
        <title>Stout camphor tree genome fills gaps in understanding of flowering plant genome evolution.</title>
        <authorList>
            <person name="Chaw S.M."/>
            <person name="Liu Y.C."/>
            <person name="Wu Y.W."/>
            <person name="Wang H.Y."/>
            <person name="Lin C.I."/>
            <person name="Wu C.S."/>
            <person name="Ke H.M."/>
            <person name="Chang L.Y."/>
            <person name="Hsu C.Y."/>
            <person name="Yang H.T."/>
            <person name="Sudianto E."/>
            <person name="Hsu M.H."/>
            <person name="Wu K.P."/>
            <person name="Wang L.N."/>
            <person name="Leebens-Mack J.H."/>
            <person name="Tsai I.J."/>
        </authorList>
    </citation>
    <scope>NUCLEOTIDE SEQUENCE [LARGE SCALE GENOMIC DNA]</scope>
    <source>
        <strain evidence="3">cv. Chaw 1501</strain>
        <tissue evidence="2">Young leaves</tissue>
    </source>
</reference>
<comment type="caution">
    <text evidence="2">The sequence shown here is derived from an EMBL/GenBank/DDBJ whole genome shotgun (WGS) entry which is preliminary data.</text>
</comment>
<dbReference type="InterPro" id="IPR040344">
    <property type="entry name" value="At3g17950-like"/>
</dbReference>
<dbReference type="EMBL" id="QPKB01000001">
    <property type="protein sequence ID" value="RWR75052.1"/>
    <property type="molecule type" value="Genomic_DNA"/>
</dbReference>
<accession>A0A443N955</accession>
<dbReference type="Proteomes" id="UP000283530">
    <property type="component" value="Unassembled WGS sequence"/>
</dbReference>
<name>A0A443N955_9MAGN</name>
<feature type="region of interest" description="Disordered" evidence="1">
    <location>
        <begin position="55"/>
        <end position="83"/>
    </location>
</feature>
<dbReference type="OrthoDB" id="1894399at2759"/>